<feature type="compositionally biased region" description="Polar residues" evidence="3">
    <location>
        <begin position="382"/>
        <end position="402"/>
    </location>
</feature>
<dbReference type="EMBL" id="RJVU01073043">
    <property type="protein sequence ID" value="ROI27666.1"/>
    <property type="molecule type" value="Genomic_DNA"/>
</dbReference>
<keyword evidence="7" id="KW-1185">Reference proteome</keyword>
<feature type="transmembrane region" description="Helical" evidence="4">
    <location>
        <begin position="418"/>
        <end position="441"/>
    </location>
</feature>
<dbReference type="AlphaFoldDB" id="A0A3N0XHF2"/>
<evidence type="ECO:0000313" key="7">
    <source>
        <dbReference type="Proteomes" id="UP000281406"/>
    </source>
</evidence>
<evidence type="ECO:0000256" key="3">
    <source>
        <dbReference type="SAM" id="MobiDB-lite"/>
    </source>
</evidence>
<reference evidence="6 7" key="1">
    <citation type="submission" date="2018-10" db="EMBL/GenBank/DDBJ databases">
        <title>Genome assembly for a Yunnan-Guizhou Plateau 3E fish, Anabarilius grahami (Regan), and its evolutionary and genetic applications.</title>
        <authorList>
            <person name="Jiang W."/>
        </authorList>
    </citation>
    <scope>NUCLEOTIDE SEQUENCE [LARGE SCALE GENOMIC DNA]</scope>
    <source>
        <strain evidence="6">AG-KIZ</strain>
        <tissue evidence="6">Muscle</tissue>
    </source>
</reference>
<dbReference type="OrthoDB" id="72369at2759"/>
<feature type="signal peptide" evidence="5">
    <location>
        <begin position="1"/>
        <end position="19"/>
    </location>
</feature>
<protein>
    <submittedName>
        <fullName evidence="6">Oligodendrocyte-myelin glycoprotein</fullName>
    </submittedName>
</protein>
<keyword evidence="1" id="KW-0433">Leucine-rich repeat</keyword>
<keyword evidence="4" id="KW-0812">Transmembrane</keyword>
<evidence type="ECO:0000256" key="4">
    <source>
        <dbReference type="SAM" id="Phobius"/>
    </source>
</evidence>
<dbReference type="PANTHER" id="PTHR47114:SF3">
    <property type="entry name" value="LEUCINE-RICH ALPHA-2-GLYCOPROTEIN-LIKE"/>
    <property type="match status" value="1"/>
</dbReference>
<dbReference type="InterPro" id="IPR051071">
    <property type="entry name" value="LRR-bact_E3_ubiq_ligases"/>
</dbReference>
<sequence>MRPSLLYCLLLYLCSSLLAGLVVSPCPNGCCCPHSGALVLCESLGLHTLPRSVPLSTAVLSVARNRLCNVDNVFQPYSGLQELSLSHNQLVRFPRGLPSSLETLQLQENQITYITAGSLRQLGNLTRLDLEDNRIRAIQPGALLGLTKLRRLTLNGNRLSHLPPNLPSSLTHLDVSANCISALDPSSLGALVNLQVLKINSNCLRSIPEQAFDGLSRLHSVELANNLWVCECDIVYLYRWLLMDRLRMASDLVCTTPLHLAQKLLLTLSVMAICPKLFKPVERMSSVNTSTETGKVIESHIEQTTSTSMLVRSDVACNASSFRCQKSLPESTISRSFFGSDQPTLERLSYENCLSLNLTSFIPPSTQVPNSPATDEEPACVENSTGRQPGSSATTQSMTTTRDIEFTPQTILQSSDPVLIAVLAILCVLTGLLMLTVPLVLKNILLRNLRVAPFPQVQEDVSTHS</sequence>
<dbReference type="PANTHER" id="PTHR47114">
    <property type="match status" value="1"/>
</dbReference>
<accession>A0A3N0XHF2</accession>
<dbReference type="SUPFAM" id="SSF52058">
    <property type="entry name" value="L domain-like"/>
    <property type="match status" value="1"/>
</dbReference>
<dbReference type="InterPro" id="IPR003591">
    <property type="entry name" value="Leu-rich_rpt_typical-subtyp"/>
</dbReference>
<proteinExistence type="predicted"/>
<feature type="region of interest" description="Disordered" evidence="3">
    <location>
        <begin position="365"/>
        <end position="402"/>
    </location>
</feature>
<evidence type="ECO:0000313" key="6">
    <source>
        <dbReference type="EMBL" id="ROI27666.1"/>
    </source>
</evidence>
<dbReference type="Proteomes" id="UP000281406">
    <property type="component" value="Unassembled WGS sequence"/>
</dbReference>
<gene>
    <name evidence="6" type="ORF">DPX16_22988</name>
</gene>
<dbReference type="GO" id="GO:0031102">
    <property type="term" value="P:neuron projection regeneration"/>
    <property type="evidence" value="ECO:0007669"/>
    <property type="project" value="TreeGrafter"/>
</dbReference>
<keyword evidence="4" id="KW-1133">Transmembrane helix</keyword>
<dbReference type="InterPro" id="IPR001611">
    <property type="entry name" value="Leu-rich_rpt"/>
</dbReference>
<keyword evidence="4" id="KW-0472">Membrane</keyword>
<name>A0A3N0XHF2_ANAGA</name>
<keyword evidence="2" id="KW-0677">Repeat</keyword>
<keyword evidence="5" id="KW-0732">Signal</keyword>
<dbReference type="Pfam" id="PF13855">
    <property type="entry name" value="LRR_8"/>
    <property type="match status" value="2"/>
</dbReference>
<comment type="caution">
    <text evidence="6">The sequence shown here is derived from an EMBL/GenBank/DDBJ whole genome shotgun (WGS) entry which is preliminary data.</text>
</comment>
<organism evidence="6 7">
    <name type="scientific">Anabarilius grahami</name>
    <name type="common">Kanglang fish</name>
    <name type="synonym">Barilius grahami</name>
    <dbReference type="NCBI Taxonomy" id="495550"/>
    <lineage>
        <taxon>Eukaryota</taxon>
        <taxon>Metazoa</taxon>
        <taxon>Chordata</taxon>
        <taxon>Craniata</taxon>
        <taxon>Vertebrata</taxon>
        <taxon>Euteleostomi</taxon>
        <taxon>Actinopterygii</taxon>
        <taxon>Neopterygii</taxon>
        <taxon>Teleostei</taxon>
        <taxon>Ostariophysi</taxon>
        <taxon>Cypriniformes</taxon>
        <taxon>Xenocyprididae</taxon>
        <taxon>Xenocypridinae</taxon>
        <taxon>Xenocypridinae incertae sedis</taxon>
        <taxon>Anabarilius</taxon>
    </lineage>
</organism>
<dbReference type="InterPro" id="IPR032675">
    <property type="entry name" value="LRR_dom_sf"/>
</dbReference>
<evidence type="ECO:0000256" key="5">
    <source>
        <dbReference type="SAM" id="SignalP"/>
    </source>
</evidence>
<evidence type="ECO:0000256" key="1">
    <source>
        <dbReference type="ARBA" id="ARBA00022614"/>
    </source>
</evidence>
<evidence type="ECO:0000256" key="2">
    <source>
        <dbReference type="ARBA" id="ARBA00022737"/>
    </source>
</evidence>
<feature type="chain" id="PRO_5018337248" evidence="5">
    <location>
        <begin position="20"/>
        <end position="465"/>
    </location>
</feature>
<dbReference type="PROSITE" id="PS51450">
    <property type="entry name" value="LRR"/>
    <property type="match status" value="2"/>
</dbReference>
<dbReference type="Gene3D" id="3.80.10.10">
    <property type="entry name" value="Ribonuclease Inhibitor"/>
    <property type="match status" value="3"/>
</dbReference>
<dbReference type="SMART" id="SM00369">
    <property type="entry name" value="LRR_TYP"/>
    <property type="match status" value="6"/>
</dbReference>